<comment type="subcellular location">
    <subcellularLocation>
        <location evidence="1">Membrane</location>
    </subcellularLocation>
</comment>
<keyword evidence="2 5" id="KW-0812">Transmembrane</keyword>
<reference evidence="7" key="1">
    <citation type="journal article" date="2015" name="Nature">
        <title>Complex archaea that bridge the gap between prokaryotes and eukaryotes.</title>
        <authorList>
            <person name="Spang A."/>
            <person name="Saw J.H."/>
            <person name="Jorgensen S.L."/>
            <person name="Zaremba-Niedzwiedzka K."/>
            <person name="Martijn J."/>
            <person name="Lind A.E."/>
            <person name="van Eijk R."/>
            <person name="Schleper C."/>
            <person name="Guy L."/>
            <person name="Ettema T.J."/>
        </authorList>
    </citation>
    <scope>NUCLEOTIDE SEQUENCE</scope>
</reference>
<feature type="transmembrane region" description="Helical" evidence="5">
    <location>
        <begin position="43"/>
        <end position="64"/>
    </location>
</feature>
<keyword evidence="4 5" id="KW-0472">Membrane</keyword>
<feature type="transmembrane region" description="Helical" evidence="5">
    <location>
        <begin position="12"/>
        <end position="31"/>
    </location>
</feature>
<feature type="transmembrane region" description="Helical" evidence="5">
    <location>
        <begin position="128"/>
        <end position="144"/>
    </location>
</feature>
<evidence type="ECO:0000256" key="1">
    <source>
        <dbReference type="ARBA" id="ARBA00004370"/>
    </source>
</evidence>
<dbReference type="EMBL" id="LAZR01001593">
    <property type="protein sequence ID" value="KKN42247.1"/>
    <property type="molecule type" value="Genomic_DNA"/>
</dbReference>
<comment type="caution">
    <text evidence="7">The sequence shown here is derived from an EMBL/GenBank/DDBJ whole genome shotgun (WGS) entry which is preliminary data.</text>
</comment>
<evidence type="ECO:0000313" key="7">
    <source>
        <dbReference type="EMBL" id="KKN42247.1"/>
    </source>
</evidence>
<evidence type="ECO:0000256" key="3">
    <source>
        <dbReference type="ARBA" id="ARBA00022989"/>
    </source>
</evidence>
<dbReference type="GO" id="GO:0016020">
    <property type="term" value="C:membrane"/>
    <property type="evidence" value="ECO:0007669"/>
    <property type="project" value="UniProtKB-SubCell"/>
</dbReference>
<feature type="transmembrane region" description="Helical" evidence="5">
    <location>
        <begin position="76"/>
        <end position="97"/>
    </location>
</feature>
<evidence type="ECO:0000256" key="4">
    <source>
        <dbReference type="ARBA" id="ARBA00023136"/>
    </source>
</evidence>
<accession>A0A0F9QZ75</accession>
<name>A0A0F9QZ75_9ZZZZ</name>
<evidence type="ECO:0000256" key="5">
    <source>
        <dbReference type="SAM" id="Phobius"/>
    </source>
</evidence>
<evidence type="ECO:0000259" key="6">
    <source>
        <dbReference type="Pfam" id="PF13664"/>
    </source>
</evidence>
<sequence>MLSNLLGERLLLTLWVGSLLAIGYIAVPMAFANLGDVVLAGNYAGHLFSAVNILGLGCGSILLISKMIVHGKQVIGLWRFWLVIVMVLLTLVFNFYLQPEIQIVKNIIHSGDDSVVGQFDLLHSVSKNLYIVLSLLGLALVVSTDKKTSEVRT</sequence>
<dbReference type="InterPro" id="IPR025423">
    <property type="entry name" value="TMEM205-like"/>
</dbReference>
<keyword evidence="3 5" id="KW-1133">Transmembrane helix</keyword>
<evidence type="ECO:0000256" key="2">
    <source>
        <dbReference type="ARBA" id="ARBA00022692"/>
    </source>
</evidence>
<protein>
    <recommendedName>
        <fullName evidence="6">TMEM205-like domain-containing protein</fullName>
    </recommendedName>
</protein>
<feature type="domain" description="TMEM205-like" evidence="6">
    <location>
        <begin position="10"/>
        <end position="106"/>
    </location>
</feature>
<dbReference type="AlphaFoldDB" id="A0A0F9QZ75"/>
<dbReference type="Pfam" id="PF13664">
    <property type="entry name" value="DUF4149"/>
    <property type="match status" value="1"/>
</dbReference>
<organism evidence="7">
    <name type="scientific">marine sediment metagenome</name>
    <dbReference type="NCBI Taxonomy" id="412755"/>
    <lineage>
        <taxon>unclassified sequences</taxon>
        <taxon>metagenomes</taxon>
        <taxon>ecological metagenomes</taxon>
    </lineage>
</organism>
<proteinExistence type="predicted"/>
<gene>
    <name evidence="7" type="ORF">LCGC14_0715080</name>
</gene>